<evidence type="ECO:0000313" key="1">
    <source>
        <dbReference type="EMBL" id="RKP17014.1"/>
    </source>
</evidence>
<sequence length="276" mass="31477">MGTHVTLNGSRLTKIKQRNGTLRNPHRAKALEDETRSNRKDTLHADFERHVGYPLATSPHLNVLKWWTENSFKFPYLFKIVPYVLSFYAKSVPSILVDYVVGVDALFAFGCGDVGSDMGGVKNMSATQEYCAYGGNQWCAIVSSGFDKYTLLVGQSTSTCINVPCFDEQWLFSTTRVVYQYLVRYVTHFYHATQPINECAHIHYSNKLNRGGNFFPAPFLLPCSREQIRILTRQIPPGVQIKMDSKHTENLDLATNKIYPYIPTIRHIPNHITQYT</sequence>
<organism evidence="1 2">
    <name type="scientific">Rozella allomycis (strain CSF55)</name>
    <dbReference type="NCBI Taxonomy" id="988480"/>
    <lineage>
        <taxon>Eukaryota</taxon>
        <taxon>Fungi</taxon>
        <taxon>Fungi incertae sedis</taxon>
        <taxon>Cryptomycota</taxon>
        <taxon>Cryptomycota incertae sedis</taxon>
        <taxon>Rozella</taxon>
    </lineage>
</organism>
<proteinExistence type="predicted"/>
<dbReference type="AlphaFoldDB" id="A0A4P9YD36"/>
<accession>A0A4P9YD36</accession>
<gene>
    <name evidence="1" type="ORF">ROZALSC1DRAFT_24637</name>
</gene>
<dbReference type="EMBL" id="ML006079">
    <property type="protein sequence ID" value="RKP17014.1"/>
    <property type="molecule type" value="Genomic_DNA"/>
</dbReference>
<dbReference type="Proteomes" id="UP000281549">
    <property type="component" value="Unassembled WGS sequence"/>
</dbReference>
<reference evidence="2" key="1">
    <citation type="journal article" date="2018" name="Nat. Microbiol.">
        <title>Leveraging single-cell genomics to expand the fungal tree of life.</title>
        <authorList>
            <person name="Ahrendt S.R."/>
            <person name="Quandt C.A."/>
            <person name="Ciobanu D."/>
            <person name="Clum A."/>
            <person name="Salamov A."/>
            <person name="Andreopoulos B."/>
            <person name="Cheng J.F."/>
            <person name="Woyke T."/>
            <person name="Pelin A."/>
            <person name="Henrissat B."/>
            <person name="Reynolds N.K."/>
            <person name="Benny G.L."/>
            <person name="Smith M.E."/>
            <person name="James T.Y."/>
            <person name="Grigoriev I.V."/>
        </authorList>
    </citation>
    <scope>NUCLEOTIDE SEQUENCE [LARGE SCALE GENOMIC DNA]</scope>
    <source>
        <strain evidence="2">CSF55</strain>
    </source>
</reference>
<evidence type="ECO:0000313" key="2">
    <source>
        <dbReference type="Proteomes" id="UP000281549"/>
    </source>
</evidence>
<protein>
    <submittedName>
        <fullName evidence="1">Uncharacterized protein</fullName>
    </submittedName>
</protein>
<name>A0A4P9YD36_ROZAC</name>